<gene>
    <name evidence="2" type="ORF">SAMN05421720_10337</name>
</gene>
<evidence type="ECO:0000313" key="3">
    <source>
        <dbReference type="Proteomes" id="UP000199412"/>
    </source>
</evidence>
<feature type="domain" description="AB hydrolase-1" evidence="1">
    <location>
        <begin position="36"/>
        <end position="301"/>
    </location>
</feature>
<dbReference type="RefSeq" id="WP_176793399.1">
    <property type="nucleotide sequence ID" value="NZ_FNAP01000003.1"/>
</dbReference>
<dbReference type="AlphaFoldDB" id="A0A1G6ZU57"/>
<dbReference type="GO" id="GO:0016020">
    <property type="term" value="C:membrane"/>
    <property type="evidence" value="ECO:0007669"/>
    <property type="project" value="TreeGrafter"/>
</dbReference>
<dbReference type="PANTHER" id="PTHR43798">
    <property type="entry name" value="MONOACYLGLYCEROL LIPASE"/>
    <property type="match status" value="1"/>
</dbReference>
<name>A0A1G6ZU57_9PROT</name>
<sequence>MTDLIRVERRVSVGGSGQTIHLRGRLSAEGPGGLSPVLCVHGSTFPGHAVFDLPLEGVSWLDALARRGGSAWCLDLPGYGLSDRPAAMDKPATVNPPLTRTDEALEALRAARDAVLAETGHVAVTLLGWSWGTTLCASLAAREPARVDRLILFGPQWLHDTLMLLAPGSTTLGAYRLVTMEAARTRRLRGVPEAERAALVPDAWLDVWEEALLDSDPQARGRTPTAIRAPNGTIQDALDHWCVGEIPYDPQAIRAPTLLVVGEWDRETTPDQARGLFEALERTPVRRLTVLGRAGHWAMLDRRRFELFNVVQAFREEPLADGA</sequence>
<protein>
    <submittedName>
        <fullName evidence="2">Pimeloyl-ACP methyl ester carboxylesterase</fullName>
    </submittedName>
</protein>
<dbReference type="InterPro" id="IPR029058">
    <property type="entry name" value="AB_hydrolase_fold"/>
</dbReference>
<dbReference type="Proteomes" id="UP000199412">
    <property type="component" value="Unassembled WGS sequence"/>
</dbReference>
<accession>A0A1G6ZU57</accession>
<reference evidence="2 3" key="1">
    <citation type="submission" date="2016-10" db="EMBL/GenBank/DDBJ databases">
        <authorList>
            <person name="de Groot N.N."/>
        </authorList>
    </citation>
    <scope>NUCLEOTIDE SEQUENCE [LARGE SCALE GENOMIC DNA]</scope>
    <source>
        <strain evidence="2 3">ATCC 700224</strain>
    </source>
</reference>
<dbReference type="STRING" id="69960.SAMN05421720_10337"/>
<organism evidence="2 3">
    <name type="scientific">Rhodospira trueperi</name>
    <dbReference type="NCBI Taxonomy" id="69960"/>
    <lineage>
        <taxon>Bacteria</taxon>
        <taxon>Pseudomonadati</taxon>
        <taxon>Pseudomonadota</taxon>
        <taxon>Alphaproteobacteria</taxon>
        <taxon>Rhodospirillales</taxon>
        <taxon>Rhodospirillaceae</taxon>
        <taxon>Rhodospira</taxon>
    </lineage>
</organism>
<dbReference type="Gene3D" id="3.40.50.1820">
    <property type="entry name" value="alpha/beta hydrolase"/>
    <property type="match status" value="1"/>
</dbReference>
<dbReference type="InterPro" id="IPR000073">
    <property type="entry name" value="AB_hydrolase_1"/>
</dbReference>
<keyword evidence="3" id="KW-1185">Reference proteome</keyword>
<evidence type="ECO:0000313" key="2">
    <source>
        <dbReference type="EMBL" id="SDE06072.1"/>
    </source>
</evidence>
<dbReference type="SUPFAM" id="SSF53474">
    <property type="entry name" value="alpha/beta-Hydrolases"/>
    <property type="match status" value="1"/>
</dbReference>
<evidence type="ECO:0000259" key="1">
    <source>
        <dbReference type="Pfam" id="PF00561"/>
    </source>
</evidence>
<dbReference type="EMBL" id="FNAP01000003">
    <property type="protein sequence ID" value="SDE06072.1"/>
    <property type="molecule type" value="Genomic_DNA"/>
</dbReference>
<proteinExistence type="predicted"/>
<dbReference type="Pfam" id="PF00561">
    <property type="entry name" value="Abhydrolase_1"/>
    <property type="match status" value="1"/>
</dbReference>
<dbReference type="InterPro" id="IPR050266">
    <property type="entry name" value="AB_hydrolase_sf"/>
</dbReference>
<dbReference type="PANTHER" id="PTHR43798:SF33">
    <property type="entry name" value="HYDROLASE, PUTATIVE (AFU_ORTHOLOGUE AFUA_2G14860)-RELATED"/>
    <property type="match status" value="1"/>
</dbReference>